<comment type="caution">
    <text evidence="10">The sequence shown here is derived from an EMBL/GenBank/DDBJ whole genome shotgun (WGS) entry which is preliminary data.</text>
</comment>
<feature type="chain" id="PRO_5041331421" evidence="7">
    <location>
        <begin position="25"/>
        <end position="1758"/>
    </location>
</feature>
<dbReference type="RefSeq" id="WP_254757891.1">
    <property type="nucleotide sequence ID" value="NZ_JANCLT010000002.1"/>
</dbReference>
<dbReference type="SUPFAM" id="SSF81296">
    <property type="entry name" value="E set domains"/>
    <property type="match status" value="3"/>
</dbReference>
<evidence type="ECO:0000259" key="9">
    <source>
        <dbReference type="PROSITE" id="PS51127"/>
    </source>
</evidence>
<dbReference type="InterPro" id="IPR014756">
    <property type="entry name" value="Ig_E-set"/>
</dbReference>
<dbReference type="PROSITE" id="PS51127">
    <property type="entry name" value="BIG1"/>
    <property type="match status" value="1"/>
</dbReference>
<comment type="similarity">
    <text evidence="2">Belongs to the intimin/invasin family.</text>
</comment>
<protein>
    <submittedName>
        <fullName evidence="10">Ig-like domain-containing protein</fullName>
    </submittedName>
</protein>
<keyword evidence="5 7" id="KW-0732">Signal</keyword>
<feature type="domain" description="Gram-positive cocci surface proteins LPxTG" evidence="8">
    <location>
        <begin position="1723"/>
        <end position="1758"/>
    </location>
</feature>
<dbReference type="Proteomes" id="UP001156102">
    <property type="component" value="Unassembled WGS sequence"/>
</dbReference>
<keyword evidence="4" id="KW-0964">Secreted</keyword>
<evidence type="ECO:0000256" key="4">
    <source>
        <dbReference type="ARBA" id="ARBA00022525"/>
    </source>
</evidence>
<evidence type="ECO:0000256" key="1">
    <source>
        <dbReference type="ARBA" id="ARBA00004168"/>
    </source>
</evidence>
<dbReference type="SMART" id="SM00634">
    <property type="entry name" value="BID_1"/>
    <property type="match status" value="1"/>
</dbReference>
<comment type="subcellular location">
    <subcellularLocation>
        <location evidence="1">Secreted</location>
        <location evidence="1">Cell wall</location>
        <topology evidence="1">Peptidoglycan-anchor</topology>
    </subcellularLocation>
</comment>
<organism evidence="10 11">
    <name type="scientific">Ectobacillus ponti</name>
    <dbReference type="NCBI Taxonomy" id="2961894"/>
    <lineage>
        <taxon>Bacteria</taxon>
        <taxon>Bacillati</taxon>
        <taxon>Bacillota</taxon>
        <taxon>Bacilli</taxon>
        <taxon>Bacillales</taxon>
        <taxon>Bacillaceae</taxon>
        <taxon>Ectobacillus</taxon>
    </lineage>
</organism>
<dbReference type="Pfam" id="PF19077">
    <property type="entry name" value="Big_13"/>
    <property type="match status" value="9"/>
</dbReference>
<reference evidence="10" key="1">
    <citation type="submission" date="2022-07" db="EMBL/GenBank/DDBJ databases">
        <authorList>
            <person name="Li W.-J."/>
            <person name="Deng Q.-Q."/>
        </authorList>
    </citation>
    <scope>NUCLEOTIDE SEQUENCE</scope>
    <source>
        <strain evidence="10">SYSU M60031</strain>
    </source>
</reference>
<dbReference type="InterPro" id="IPR003344">
    <property type="entry name" value="Big_1_dom"/>
</dbReference>
<keyword evidence="3" id="KW-0134">Cell wall</keyword>
<keyword evidence="6" id="KW-0572">Peptidoglycan-anchor</keyword>
<dbReference type="Pfam" id="PF17963">
    <property type="entry name" value="Big_9"/>
    <property type="match status" value="2"/>
</dbReference>
<evidence type="ECO:0000256" key="7">
    <source>
        <dbReference type="SAM" id="SignalP"/>
    </source>
</evidence>
<dbReference type="EMBL" id="JANCLT010000002">
    <property type="protein sequence ID" value="MCP8967988.1"/>
    <property type="molecule type" value="Genomic_DNA"/>
</dbReference>
<dbReference type="Gene3D" id="2.60.40.3440">
    <property type="match status" value="2"/>
</dbReference>
<evidence type="ECO:0000256" key="6">
    <source>
        <dbReference type="ARBA" id="ARBA00023088"/>
    </source>
</evidence>
<evidence type="ECO:0000259" key="8">
    <source>
        <dbReference type="PROSITE" id="PS50847"/>
    </source>
</evidence>
<evidence type="ECO:0000313" key="10">
    <source>
        <dbReference type="EMBL" id="MCP8967988.1"/>
    </source>
</evidence>
<dbReference type="InterPro" id="IPR044016">
    <property type="entry name" value="Big_13"/>
</dbReference>
<feature type="signal peptide" evidence="7">
    <location>
        <begin position="1"/>
        <end position="24"/>
    </location>
</feature>
<dbReference type="NCBIfam" id="NF033510">
    <property type="entry name" value="Ca_tandemer"/>
    <property type="match status" value="8"/>
</dbReference>
<dbReference type="Gene3D" id="2.60.40.10">
    <property type="entry name" value="Immunoglobulins"/>
    <property type="match status" value="11"/>
</dbReference>
<name>A0AA41X814_9BACI</name>
<proteinExistence type="inferred from homology"/>
<accession>A0AA41X814</accession>
<dbReference type="InterPro" id="IPR008964">
    <property type="entry name" value="Invasin/intimin_cell_adhesion"/>
</dbReference>
<sequence>MKKAAIITSLSLLTSTLVPEGTQAATSAPAAWPAAFKVYTKNGQPIVDVEGDVSPSASDLSHGGKNLPTVYYASDNTNVFFRIRVKGDPYDRKGGFTSTAWLVDLGVNNQIVAAVGIDGKGTAEDDVYVSDPSGTETKVYATDSTGSSVPGTRIVPDGNGQYFIDFQVPIAAIKQAYPAFTPSTPVQLFFGSSQAANLSTINKDYMSGSAVDFTGLLNVSFKSDIVISGGEQRTVSTSHPTISGTTSIADGRQATVTIDGHTYTATVQNGQWSINVAHDLANGTYPVTVTATDEFGNTVSDTQTLVCRTVKIAVTSAAATNDATPTITGTTDAADGSTVSVSVNGKNYSATVSAGKWSVTLPDADALADGTYTVAAAVTEAGTGITATTSQQLAVDTNVAVAITAPKNGAFLKTRRPALTGTVDAAATVKVQLNNGAWADAAVTGTTWTYTPAADLADGAYAVAVEATDSLGNKAKATSTFIVDTATTVTIAGPTGTIRDKKPAITGTAEEGATVEISLDKGVSWTRVPYTGTTWSYTPAADLADGAHEVQVRAEDAAGNKDSKISTFMVDTATTVTIAGPTGTIRDKQPAITGTAEEGGTVEISLDGGVSWARVLYTGTTWSYTPAADLADGAHEIKVHAEDAAGNETSKTSTFTVDTATTVTIAGPAGTIRDKQPAITGTAEEGATVEISLDGGTSWTNVPYTGISWSYTPSTDLTDGAHEVQVRTVDAAGNKDSKTSTFAVDTETTVSISGPANGATVATKRPELTGTNEKGAAVKLQLNDGSWADATVDGTNWTYTPTADLADGSYTVAAEATDSLGNKQKTSSQFTVDTVTAVTIDAPANHVVVNDKKPVISGTAEMGAAVEISVDGGDWTAVAQDGVSWTYKPASDLGQGEHKVEVRSKDAAGNTDSQTSKFVVDTETTVSISAPANGSSSVEKAPSMTGKAEADSLVEVQIDDSNWVKASVDGILWTYKPANLSVGNHTLKVRTTDAVGNKGEATSQFTVEARPVSIEIDGGDKVETTDATPLLSGATTAEDGRMVTLSIVDGENKVVRTLNSTVTNGKWNIPVGNALSAGTYKVRTSVTNEDGAVGNDEQTLVLGYRGADLKLATSNPSLIGDGRSKSEITATLLDKSGKPIVGERVTFAAEAGTLSKTEAVTDENGRATVVLTAPNMNGTLTPATKLVKVAVNNEENLLSEEGNIEIHFEPAVLKGQIVDSVTKKPLGGSVITIKEDFNKDGKIDFETVVTADPEGNYEIAVPYGDWNYSLHVQTNIVVDGTSVPVEFVQDGEVGTLSGGTEKVAAEQTLSVPVLFADPNTGKPESLKETFGSGNVTIQPTVLNDPDGTLQVVVQDTGTLKITGGEPGQTYDVVLNIVADGQTLVGKKLHVQIPKDGVAAVQAELIDPYGTVTDAATHKIIQGAEVKLYWADTALNRGKQRPVNQLVNLPILDGFAPNQNKDPQITDKAGQYAWMVFPDADYYVVAEKDGYVVYDSRNEKRDVSEKPGEDSYITDGVIHVGQTIVNYDFEMNQPEKAALTVADQSLQTKVNTAVQGHANKPADQAGSLQYAVGKKPAHGTVEVKEDGSYTYKPELNYAGTDSFTVVVTNAEGQTGTGIVKINVERNVLKLRDQTVDLGTGSDISGKIEGEGLDAAGLVYDIVAQPKHGTVTISQDGTWKYHKTGSYEGQDMFRMRVKDATGAIVTAAVYLNMKQAETAPIVAELPKTGSPLDRSLLLALASLFTLGGFTLRGRKRTSKK</sequence>
<dbReference type="InterPro" id="IPR013783">
    <property type="entry name" value="Ig-like_fold"/>
</dbReference>
<dbReference type="SUPFAM" id="SSF49373">
    <property type="entry name" value="Invasin/intimin cell-adhesion fragments"/>
    <property type="match status" value="1"/>
</dbReference>
<dbReference type="InterPro" id="IPR019931">
    <property type="entry name" value="LPXTG_anchor"/>
</dbReference>
<gene>
    <name evidence="10" type="ORF">NK662_05475</name>
</gene>
<keyword evidence="11" id="KW-1185">Reference proteome</keyword>
<dbReference type="PROSITE" id="PS50847">
    <property type="entry name" value="GRAM_POS_ANCHORING"/>
    <property type="match status" value="1"/>
</dbReference>
<feature type="domain" description="Big-1" evidence="9">
    <location>
        <begin position="1108"/>
        <end position="1209"/>
    </location>
</feature>
<evidence type="ECO:0000313" key="11">
    <source>
        <dbReference type="Proteomes" id="UP001156102"/>
    </source>
</evidence>
<dbReference type="Pfam" id="PF02369">
    <property type="entry name" value="Big_1"/>
    <property type="match status" value="1"/>
</dbReference>
<evidence type="ECO:0000256" key="5">
    <source>
        <dbReference type="ARBA" id="ARBA00022729"/>
    </source>
</evidence>
<evidence type="ECO:0000256" key="2">
    <source>
        <dbReference type="ARBA" id="ARBA00010116"/>
    </source>
</evidence>
<evidence type="ECO:0000256" key="3">
    <source>
        <dbReference type="ARBA" id="ARBA00022512"/>
    </source>
</evidence>